<feature type="domain" description="Secretion system C-terminal sorting" evidence="1">
    <location>
        <begin position="337"/>
        <end position="417"/>
    </location>
</feature>
<dbReference type="NCBIfam" id="TIGR04183">
    <property type="entry name" value="Por_Secre_tail"/>
    <property type="match status" value="1"/>
</dbReference>
<dbReference type="EMBL" id="JBHUOZ010000002">
    <property type="protein sequence ID" value="MFD2919804.1"/>
    <property type="molecule type" value="Genomic_DNA"/>
</dbReference>
<dbReference type="Pfam" id="PF18962">
    <property type="entry name" value="Por_Secre_tail"/>
    <property type="match status" value="1"/>
</dbReference>
<gene>
    <name evidence="2" type="ORF">ACFS6H_08810</name>
</gene>
<keyword evidence="3" id="KW-1185">Reference proteome</keyword>
<proteinExistence type="predicted"/>
<name>A0ABW6A389_9BACT</name>
<dbReference type="InterPro" id="IPR026444">
    <property type="entry name" value="Secre_tail"/>
</dbReference>
<evidence type="ECO:0000313" key="3">
    <source>
        <dbReference type="Proteomes" id="UP001597511"/>
    </source>
</evidence>
<dbReference type="Proteomes" id="UP001597511">
    <property type="component" value="Unassembled WGS sequence"/>
</dbReference>
<reference evidence="3" key="1">
    <citation type="journal article" date="2019" name="Int. J. Syst. Evol. Microbiol.">
        <title>The Global Catalogue of Microorganisms (GCM) 10K type strain sequencing project: providing services to taxonomists for standard genome sequencing and annotation.</title>
        <authorList>
            <consortium name="The Broad Institute Genomics Platform"/>
            <consortium name="The Broad Institute Genome Sequencing Center for Infectious Disease"/>
            <person name="Wu L."/>
            <person name="Ma J."/>
        </authorList>
    </citation>
    <scope>NUCLEOTIDE SEQUENCE [LARGE SCALE GENOMIC DNA]</scope>
    <source>
        <strain evidence="3">KCTC 23299</strain>
    </source>
</reference>
<accession>A0ABW6A389</accession>
<protein>
    <submittedName>
        <fullName evidence="2">T9SS type A sorting domain-containing protein</fullName>
    </submittedName>
</protein>
<dbReference type="SUPFAM" id="SSF101898">
    <property type="entry name" value="NHL repeat"/>
    <property type="match status" value="1"/>
</dbReference>
<evidence type="ECO:0000313" key="2">
    <source>
        <dbReference type="EMBL" id="MFD2919804.1"/>
    </source>
</evidence>
<sequence>MKLYLPQLFIATAFIGLSPALSGQNDRFAYAITDVQQEGFNWTTLRKLDLTINTYSDVLLQGNNPQTVLYNAADKKQLTPQVDKVYGSLANAAFVNGVAALAYDKANNRLWFTPMLIDQLRYIDLSTMQVYVTGKPLTGIAQKAADQSDIITRMTIGNDGYVYAISNDAKKVYQVSASKKKGITVTDLGQLVDAPANQSVSIYNNCTSYGGDMVADDDGNLIILSARNHVFSVNTQTKVATHLGVVSGLPASFTMNGAAVSADGKNIVITSATDNSGIFQLNIKTMTATALTTTAKPWRTSDLANSNILRSGKKEFGTPDMLAVVNDKTTGNTGVEVFPNPVTEKTFTLQLKDIPAGVYTVKVLDGGGKQVMQRTVNSGGKVHNQQLSLPAITTSGIYLLQVINNDKHTIYSHKLMVQ</sequence>
<dbReference type="RefSeq" id="WP_386097397.1">
    <property type="nucleotide sequence ID" value="NZ_JBHUOZ010000002.1"/>
</dbReference>
<evidence type="ECO:0000259" key="1">
    <source>
        <dbReference type="Pfam" id="PF18962"/>
    </source>
</evidence>
<organism evidence="2 3">
    <name type="scientific">Terrimonas rubra</name>
    <dbReference type="NCBI Taxonomy" id="1035890"/>
    <lineage>
        <taxon>Bacteria</taxon>
        <taxon>Pseudomonadati</taxon>
        <taxon>Bacteroidota</taxon>
        <taxon>Chitinophagia</taxon>
        <taxon>Chitinophagales</taxon>
        <taxon>Chitinophagaceae</taxon>
        <taxon>Terrimonas</taxon>
    </lineage>
</organism>
<comment type="caution">
    <text evidence="2">The sequence shown here is derived from an EMBL/GenBank/DDBJ whole genome shotgun (WGS) entry which is preliminary data.</text>
</comment>